<proteinExistence type="predicted"/>
<feature type="compositionally biased region" description="Basic and acidic residues" evidence="1">
    <location>
        <begin position="52"/>
        <end position="67"/>
    </location>
</feature>
<protein>
    <recommendedName>
        <fullName evidence="5">CU044_5270 family protein</fullName>
    </recommendedName>
</protein>
<reference evidence="3" key="1">
    <citation type="submission" date="2019-09" db="EMBL/GenBank/DDBJ databases">
        <authorList>
            <person name="Li J."/>
        </authorList>
    </citation>
    <scope>NUCLEOTIDE SEQUENCE [LARGE SCALE GENOMIC DNA]</scope>
    <source>
        <strain evidence="3">NRBC 14897</strain>
    </source>
</reference>
<dbReference type="RefSeq" id="WP_129185427.1">
    <property type="nucleotide sequence ID" value="NZ_JAGIOG010000001.1"/>
</dbReference>
<keyword evidence="2" id="KW-0812">Transmembrane</keyword>
<name>A0A641AMF9_9ACTN</name>
<evidence type="ECO:0008006" key="5">
    <source>
        <dbReference type="Google" id="ProtNLM"/>
    </source>
</evidence>
<keyword evidence="2" id="KW-1133">Transmembrane helix</keyword>
<evidence type="ECO:0000256" key="2">
    <source>
        <dbReference type="SAM" id="Phobius"/>
    </source>
</evidence>
<sequence>MNSEYDDQEAASQIEQFRRDAERLGFGRSADLFGANQLETSDDFILRMKSAATERRRPETKPRDKSSTRRWKTRPRMVAAAIAAAATAALVFGMGQFGDSPASADTPAVLDFEFASAVRIAYAPGTDPDSTLALLASAADADLRHGPAHQGPIQYKKSDNWYIENDDGKTSRIVPRVTETWLRPDGSLTTREAVGKPLTQDGRGATGSASRKAVSETLPPGTVDAAFAESLPLDPSRLSTALLVHSGCQSTELSDVRSMCLYREVVDLTETYVLPRGLTEAIWTMLRSEVGFRSLGTVKDRAGRDALGLSIIDSNRPTVRHLLLGDSDDGRIVGFEEILIKRDPDMDTRPPSVLSFSTVLKSERSTTVPE</sequence>
<dbReference type="AlphaFoldDB" id="A0A641AMF9"/>
<evidence type="ECO:0000256" key="1">
    <source>
        <dbReference type="SAM" id="MobiDB-lite"/>
    </source>
</evidence>
<feature type="transmembrane region" description="Helical" evidence="2">
    <location>
        <begin position="77"/>
        <end position="97"/>
    </location>
</feature>
<keyword evidence="4" id="KW-1185">Reference proteome</keyword>
<dbReference type="Proteomes" id="UP001515100">
    <property type="component" value="Unassembled WGS sequence"/>
</dbReference>
<feature type="region of interest" description="Disordered" evidence="1">
    <location>
        <begin position="49"/>
        <end position="74"/>
    </location>
</feature>
<organism evidence="3 4">
    <name type="scientific">Aeromicrobium fastidiosum</name>
    <dbReference type="NCBI Taxonomy" id="52699"/>
    <lineage>
        <taxon>Bacteria</taxon>
        <taxon>Bacillati</taxon>
        <taxon>Actinomycetota</taxon>
        <taxon>Actinomycetes</taxon>
        <taxon>Propionibacteriales</taxon>
        <taxon>Nocardioidaceae</taxon>
        <taxon>Aeromicrobium</taxon>
    </lineage>
</organism>
<feature type="region of interest" description="Disordered" evidence="1">
    <location>
        <begin position="188"/>
        <end position="216"/>
    </location>
</feature>
<dbReference type="EMBL" id="SDPP02000004">
    <property type="protein sequence ID" value="KAA1374911.1"/>
    <property type="molecule type" value="Genomic_DNA"/>
</dbReference>
<dbReference type="OrthoDB" id="4827946at2"/>
<gene>
    <name evidence="3" type="ORF">ESP62_016200</name>
</gene>
<comment type="caution">
    <text evidence="3">The sequence shown here is derived from an EMBL/GenBank/DDBJ whole genome shotgun (WGS) entry which is preliminary data.</text>
</comment>
<evidence type="ECO:0000313" key="4">
    <source>
        <dbReference type="Proteomes" id="UP001515100"/>
    </source>
</evidence>
<keyword evidence="2" id="KW-0472">Membrane</keyword>
<accession>A0A641AMF9</accession>
<evidence type="ECO:0000313" key="3">
    <source>
        <dbReference type="EMBL" id="KAA1374911.1"/>
    </source>
</evidence>